<protein>
    <submittedName>
        <fullName evidence="3">Uncharacterized protein</fullName>
    </submittedName>
</protein>
<comment type="caution">
    <text evidence="3">The sequence shown here is derived from an EMBL/GenBank/DDBJ whole genome shotgun (WGS) entry which is preliminary data.</text>
</comment>
<keyword evidence="5" id="KW-1185">Reference proteome</keyword>
<proteinExistence type="predicted"/>
<evidence type="ECO:0000313" key="4">
    <source>
        <dbReference type="EMBL" id="TID45799.1"/>
    </source>
</evidence>
<dbReference type="OrthoDB" id="5647240at2"/>
<reference evidence="3 6" key="3">
    <citation type="submission" date="2018-09" db="EMBL/GenBank/DDBJ databases">
        <title>Draft genome sequences of Legionella taurinensis isolated from water samples.</title>
        <authorList>
            <person name="Chakeri A."/>
            <person name="Allerberger F."/>
            <person name="Kundi M."/>
            <person name="Ruppitsch W."/>
            <person name="Schmid D."/>
        </authorList>
    </citation>
    <scope>NUCLEOTIDE SEQUENCE [LARGE SCALE GENOMIC DNA]</scope>
    <source>
        <strain evidence="3 6">4570-18-6</strain>
    </source>
</reference>
<evidence type="ECO:0000313" key="5">
    <source>
        <dbReference type="Proteomes" id="UP000251035"/>
    </source>
</evidence>
<feature type="region of interest" description="Disordered" evidence="1">
    <location>
        <begin position="588"/>
        <end position="622"/>
    </location>
</feature>
<evidence type="ECO:0000313" key="3">
    <source>
        <dbReference type="EMBL" id="RJT44660.1"/>
    </source>
</evidence>
<dbReference type="EMBL" id="QZWB01000014">
    <property type="protein sequence ID" value="RJT44660.1"/>
    <property type="molecule type" value="Genomic_DNA"/>
</dbReference>
<dbReference type="RefSeq" id="WP_108291238.1">
    <property type="nucleotide sequence ID" value="NZ_CAAAIR010000004.1"/>
</dbReference>
<evidence type="ECO:0000313" key="6">
    <source>
        <dbReference type="Proteomes" id="UP000270757"/>
    </source>
</evidence>
<dbReference type="AlphaFoldDB" id="A0A3A5L1Q8"/>
<reference evidence="4 7" key="2">
    <citation type="submission" date="2018-04" db="EMBL/GenBank/DDBJ databases">
        <title>Whole genome sequence comparison of clinical and drinking water Legionella pneumophila isolates.</title>
        <authorList>
            <person name="Garner E."/>
        </authorList>
    </citation>
    <scope>NUCLEOTIDE SEQUENCE [LARGE SCALE GENOMIC DNA]</scope>
    <source>
        <strain evidence="4 7">WH02</strain>
    </source>
</reference>
<reference evidence="2 5" key="1">
    <citation type="submission" date="2018-04" db="EMBL/GenBank/DDBJ databases">
        <title>Whole genome sequence comparison of clinical and drinking water Legionella pneumophila isolates associated with the Flint Water Crisis.</title>
        <authorList>
            <person name="Garner E."/>
            <person name="Brown C."/>
            <person name="Schwake O."/>
            <person name="Coil D."/>
            <person name="Jospin G."/>
            <person name="Eisen J."/>
            <person name="Edwards M."/>
            <person name="Pruden A."/>
        </authorList>
    </citation>
    <scope>NUCLEOTIDE SEQUENCE [LARGE SCALE GENOMIC DNA]</scope>
    <source>
        <strain evidence="2 5">Genessee03</strain>
    </source>
</reference>
<evidence type="ECO:0000256" key="1">
    <source>
        <dbReference type="SAM" id="MobiDB-lite"/>
    </source>
</evidence>
<feature type="region of interest" description="Disordered" evidence="1">
    <location>
        <begin position="511"/>
        <end position="536"/>
    </location>
</feature>
<dbReference type="GeneID" id="48945963"/>
<evidence type="ECO:0000313" key="7">
    <source>
        <dbReference type="Proteomes" id="UP000306421"/>
    </source>
</evidence>
<name>A0A3A5L1Q8_9GAMM</name>
<accession>A0A3A5L1Q8</accession>
<dbReference type="Proteomes" id="UP000251035">
    <property type="component" value="Unassembled WGS sequence"/>
</dbReference>
<organism evidence="3 6">
    <name type="scientific">Legionella taurinensis</name>
    <dbReference type="NCBI Taxonomy" id="70611"/>
    <lineage>
        <taxon>Bacteria</taxon>
        <taxon>Pseudomonadati</taxon>
        <taxon>Pseudomonadota</taxon>
        <taxon>Gammaproteobacteria</taxon>
        <taxon>Legionellales</taxon>
        <taxon>Legionellaceae</taxon>
        <taxon>Legionella</taxon>
    </lineage>
</organism>
<dbReference type="EMBL" id="QCXM01000002">
    <property type="protein sequence ID" value="PUT49034.1"/>
    <property type="molecule type" value="Genomic_DNA"/>
</dbReference>
<dbReference type="EMBL" id="QFGG01000002">
    <property type="protein sequence ID" value="TID45799.1"/>
    <property type="molecule type" value="Genomic_DNA"/>
</dbReference>
<evidence type="ECO:0000313" key="2">
    <source>
        <dbReference type="EMBL" id="PUT49034.1"/>
    </source>
</evidence>
<dbReference type="Proteomes" id="UP000306421">
    <property type="component" value="Unassembled WGS sequence"/>
</dbReference>
<sequence length="622" mass="68486">MGWNDVWKTASDWAQSAWTQAVTFKYTLNSVSLPAVAVETAKFSYNTLIGLTEEVAALPHVLKAALLHPKTRRTFGHLTRIGVEDYGALVLAYQIEKNLESILLAALEGSEGQPWLSTSTALSLALMLLRTTHTAYAFRKRIQIGIRLATVSIEASGTITSANPQLDRMGEISKDESKLSGIIGALSDLVKYTLTDLTINQGVKRIPVVGPVAGHGLAAKHTGDYILTSVLKGMAPKHVQAYLQEYPEYAWVLGITHTVLSYYVNDYLENRTGVPRALYETIINQTGVVMLIAVAAHMRLPPPVAESKRQVPDPIRLYKAGLQVGLDVIGYGLKAKIPEMLKNESVIPWAQVFAVMKTLWYHPSTQTAKIIFLPRMLHGKKAFYRDPVVEPNWESLRTRIIAAIQLIEKYSQKLLVAAATKIPKISAKVAGFLGAPPGVVAFVLKLMGNEPFMKRLSDFRRRLEAMHIVDLPEQENLRQMEYLHLSSPQKEKKGEKSESVIKKTLLSPDEVIHGSREVSTPQPLPEEGYATRDNKDYSPSLLMTGGFFAKQASSKNAADLDPASLMGISSNSDSKSLREDPLTSDFFARKVNSRNEDDLDPASLMGISSHSSSKSLGKDPLG</sequence>
<dbReference type="Proteomes" id="UP000270757">
    <property type="component" value="Unassembled WGS sequence"/>
</dbReference>
<gene>
    <name evidence="3" type="ORF">D6J04_11890</name>
    <name evidence="2" type="ORF">DB745_03225</name>
    <name evidence="4" type="ORF">DIZ81_03225</name>
</gene>